<reference evidence="8" key="1">
    <citation type="submission" date="2015-12" db="EMBL/GenBank/DDBJ databases">
        <title>Complete genome sequences of two moderately thermophilic Paenibacillus species.</title>
        <authorList>
            <person name="Butler R.III."/>
            <person name="Wang J."/>
            <person name="Stark B.C."/>
            <person name="Pombert J.-F."/>
        </authorList>
    </citation>
    <scope>NUCLEOTIDE SEQUENCE [LARGE SCALE GENOMIC DNA]</scope>
    <source>
        <strain evidence="8">32O-Y</strain>
    </source>
</reference>
<comment type="subcellular location">
    <subcellularLocation>
        <location evidence="1">Cell membrane</location>
        <topology evidence="1">Multi-pass membrane protein</topology>
    </subcellularLocation>
</comment>
<dbReference type="InterPro" id="IPR001851">
    <property type="entry name" value="ABC_transp_permease"/>
</dbReference>
<keyword evidence="8" id="KW-1185">Reference proteome</keyword>
<evidence type="ECO:0000313" key="8">
    <source>
        <dbReference type="Proteomes" id="UP000061660"/>
    </source>
</evidence>
<feature type="transmembrane region" description="Helical" evidence="6">
    <location>
        <begin position="111"/>
        <end position="134"/>
    </location>
</feature>
<evidence type="ECO:0000256" key="3">
    <source>
        <dbReference type="ARBA" id="ARBA00022692"/>
    </source>
</evidence>
<feature type="transmembrane region" description="Helical" evidence="6">
    <location>
        <begin position="154"/>
        <end position="171"/>
    </location>
</feature>
<dbReference type="PANTHER" id="PTHR30482">
    <property type="entry name" value="HIGH-AFFINITY BRANCHED-CHAIN AMINO ACID TRANSPORT SYSTEM PERMEASE"/>
    <property type="match status" value="1"/>
</dbReference>
<keyword evidence="5 6" id="KW-0472">Membrane</keyword>
<evidence type="ECO:0000256" key="6">
    <source>
        <dbReference type="SAM" id="Phobius"/>
    </source>
</evidence>
<keyword evidence="2" id="KW-1003">Cell membrane</keyword>
<evidence type="ECO:0000256" key="2">
    <source>
        <dbReference type="ARBA" id="ARBA00022475"/>
    </source>
</evidence>
<gene>
    <name evidence="7" type="ORF">IJ22_51800</name>
</gene>
<name>A0A0U2N2K9_9BACL</name>
<feature type="transmembrane region" description="Helical" evidence="6">
    <location>
        <begin position="279"/>
        <end position="301"/>
    </location>
</feature>
<feature type="transmembrane region" description="Helical" evidence="6">
    <location>
        <begin position="58"/>
        <end position="76"/>
    </location>
</feature>
<dbReference type="GO" id="GO:0015658">
    <property type="term" value="F:branched-chain amino acid transmembrane transporter activity"/>
    <property type="evidence" value="ECO:0007669"/>
    <property type="project" value="InterPro"/>
</dbReference>
<dbReference type="KEGG" id="pnp:IJ22_51800"/>
<dbReference type="AlphaFoldDB" id="A0A0U2N2K9"/>
<dbReference type="InterPro" id="IPR043428">
    <property type="entry name" value="LivM-like"/>
</dbReference>
<dbReference type="PATRIC" id="fig|162209.4.peg.5476"/>
<protein>
    <submittedName>
        <fullName evidence="7">ABC transporter</fullName>
    </submittedName>
</protein>
<reference evidence="7 8" key="2">
    <citation type="journal article" date="2016" name="Genome Announc.">
        <title>Complete Genome Sequences of Two Interactive Moderate Thermophiles, Paenibacillus napthalenovorans 32O-Y and Paenibacillus sp. 32O-W.</title>
        <authorList>
            <person name="Butler R.R.III."/>
            <person name="Wang J."/>
            <person name="Stark B.C."/>
            <person name="Pombert J.F."/>
        </authorList>
    </citation>
    <scope>NUCLEOTIDE SEQUENCE [LARGE SCALE GENOMIC DNA]</scope>
    <source>
        <strain evidence="7 8">32O-Y</strain>
    </source>
</reference>
<feature type="transmembrane region" description="Helical" evidence="6">
    <location>
        <begin position="7"/>
        <end position="23"/>
    </location>
</feature>
<dbReference type="GO" id="GO:0005886">
    <property type="term" value="C:plasma membrane"/>
    <property type="evidence" value="ECO:0007669"/>
    <property type="project" value="UniProtKB-SubCell"/>
</dbReference>
<sequence>MRKKQIAVWTVVIVPVAIMLAVLPPNHYLYSMLTFVGIYALAATGLEMLMGYGGQISLGNGGFIALGAYITAILSQHGVHPVLIFMIALIGSALVAFIIGYPILKLEGYYLAIATLGFALLVQALAISMFPLTGGSSGMSVNSLTVFSNSLGERGYFILAWVIFGVGFILARNLTRTRTGRSLVAIQSNEEAASALGIYTGKVKLQIFVVSAMYAAASGFVMANYLSFIAPDIFGLALSVDLVVMSLLGGHGVIYGPLLGSFVWVLLVETTHSFKDYKILLTGAALIVILLFMPKGIYGILQKRFFQRRKV</sequence>
<dbReference type="STRING" id="162209.IJ22_51800"/>
<dbReference type="Proteomes" id="UP000061660">
    <property type="component" value="Chromosome"/>
</dbReference>
<evidence type="ECO:0000256" key="1">
    <source>
        <dbReference type="ARBA" id="ARBA00004651"/>
    </source>
</evidence>
<proteinExistence type="predicted"/>
<feature type="transmembrane region" description="Helical" evidence="6">
    <location>
        <begin position="29"/>
        <end position="46"/>
    </location>
</feature>
<organism evidence="7 8">
    <name type="scientific">Paenibacillus naphthalenovorans</name>
    <dbReference type="NCBI Taxonomy" id="162209"/>
    <lineage>
        <taxon>Bacteria</taxon>
        <taxon>Bacillati</taxon>
        <taxon>Bacillota</taxon>
        <taxon>Bacilli</taxon>
        <taxon>Bacillales</taxon>
        <taxon>Paenibacillaceae</taxon>
        <taxon>Paenibacillus</taxon>
    </lineage>
</organism>
<dbReference type="EMBL" id="CP013652">
    <property type="protein sequence ID" value="ALS25439.1"/>
    <property type="molecule type" value="Genomic_DNA"/>
</dbReference>
<feature type="transmembrane region" description="Helical" evidence="6">
    <location>
        <begin position="82"/>
        <end position="104"/>
    </location>
</feature>
<evidence type="ECO:0000313" key="7">
    <source>
        <dbReference type="EMBL" id="ALS25439.1"/>
    </source>
</evidence>
<evidence type="ECO:0000256" key="5">
    <source>
        <dbReference type="ARBA" id="ARBA00023136"/>
    </source>
</evidence>
<accession>A0A0U2N2K9</accession>
<dbReference type="OrthoDB" id="9789927at2"/>
<feature type="transmembrane region" description="Helical" evidence="6">
    <location>
        <begin position="207"/>
        <end position="230"/>
    </location>
</feature>
<evidence type="ECO:0000256" key="4">
    <source>
        <dbReference type="ARBA" id="ARBA00022989"/>
    </source>
</evidence>
<dbReference type="PANTHER" id="PTHR30482:SF10">
    <property type="entry name" value="HIGH-AFFINITY BRANCHED-CHAIN AMINO ACID TRANSPORT PROTEIN BRAE"/>
    <property type="match status" value="1"/>
</dbReference>
<keyword evidence="4 6" id="KW-1133">Transmembrane helix</keyword>
<dbReference type="CDD" id="cd06581">
    <property type="entry name" value="TM_PBP1_LivM_like"/>
    <property type="match status" value="1"/>
</dbReference>
<feature type="transmembrane region" description="Helical" evidence="6">
    <location>
        <begin position="242"/>
        <end position="267"/>
    </location>
</feature>
<dbReference type="RefSeq" id="WP_062410788.1">
    <property type="nucleotide sequence ID" value="NZ_CP013652.1"/>
</dbReference>
<keyword evidence="3 6" id="KW-0812">Transmembrane</keyword>
<dbReference type="Pfam" id="PF02653">
    <property type="entry name" value="BPD_transp_2"/>
    <property type="match status" value="1"/>
</dbReference>